<name>A0A6N2VSA5_9FIRM</name>
<dbReference type="EMBL" id="CACRSQ010000007">
    <property type="protein sequence ID" value="VYT33349.1"/>
    <property type="molecule type" value="Genomic_DNA"/>
</dbReference>
<dbReference type="AlphaFoldDB" id="A0A6N2VSA5"/>
<keyword evidence="2" id="KW-0560">Oxidoreductase</keyword>
<evidence type="ECO:0000313" key="2">
    <source>
        <dbReference type="EMBL" id="VYT33349.1"/>
    </source>
</evidence>
<dbReference type="PANTHER" id="PTHR11615">
    <property type="entry name" value="NITRATE, FORMATE, IRON DEHYDROGENASE"/>
    <property type="match status" value="1"/>
</dbReference>
<evidence type="ECO:0000259" key="1">
    <source>
        <dbReference type="PROSITE" id="PS51379"/>
    </source>
</evidence>
<dbReference type="InterPro" id="IPR004108">
    <property type="entry name" value="Fe_hydrogenase_lsu_C"/>
</dbReference>
<dbReference type="Gene3D" id="3.30.70.20">
    <property type="match status" value="1"/>
</dbReference>
<dbReference type="PROSITE" id="PS51379">
    <property type="entry name" value="4FE4S_FER_2"/>
    <property type="match status" value="1"/>
</dbReference>
<gene>
    <name evidence="2" type="ORF">ACLFYP115_02769</name>
</gene>
<dbReference type="SUPFAM" id="SSF53920">
    <property type="entry name" value="Fe-only hydrogenase"/>
    <property type="match status" value="1"/>
</dbReference>
<sequence length="416" mass="46057">MPEAKKSTSFHELYKELLQKQMKNEDISEADYDPHQLDCLLNPDQYAPVIHTESCESCAYDRACKNSCIFDAIEEVDGKLSIDPDKCSGCGVCIESCRLDKLAESKDIFPVLKEVRSEEKDVYALIAPAFVGQYENASPGQLRSALKAAGFKGMVEVAVFADILTLKEALEFDEHINSNDDFQLTSCCCPVWIAMIRKIYHELIPHVPGAVSPMIAAGRAVKQIHPDAVTVFIGPCIAKKKEAREPDIADAVDYVLTFQEVQDIFDAAGIQPEELADNDREHSSRAGRIYAHTGGVSEAVRSTVEKLSPGRDVPVRAQQADGVPACKAMIEQIQKGETDANFFEGMACRGGCVGGPKIIIDKDKGKRNVETYGEEAPYKTPLDNPYVMELLHRLGFKNMEEFVEKSDMFTREFANS</sequence>
<reference evidence="2" key="1">
    <citation type="submission" date="2019-11" db="EMBL/GenBank/DDBJ databases">
        <authorList>
            <person name="Feng L."/>
        </authorList>
    </citation>
    <scope>NUCLEOTIDE SEQUENCE</scope>
    <source>
        <strain evidence="2">AcaccaeLFYP115</strain>
    </source>
</reference>
<feature type="domain" description="4Fe-4S ferredoxin-type" evidence="1">
    <location>
        <begin position="78"/>
        <end position="107"/>
    </location>
</feature>
<protein>
    <submittedName>
        <fullName evidence="2">Iron hydrogenase 1</fullName>
        <ecNumber evidence="2">1.12.7.2</ecNumber>
    </submittedName>
</protein>
<accession>A0A6N2VSA5</accession>
<dbReference type="InterPro" id="IPR017896">
    <property type="entry name" value="4Fe4S_Fe-S-bd"/>
</dbReference>
<dbReference type="InterPro" id="IPR009016">
    <property type="entry name" value="Fe_hydrogenase"/>
</dbReference>
<dbReference type="Pfam" id="PF00037">
    <property type="entry name" value="Fer4"/>
    <property type="match status" value="1"/>
</dbReference>
<organism evidence="2">
    <name type="scientific">Anaerostipes caccae</name>
    <dbReference type="NCBI Taxonomy" id="105841"/>
    <lineage>
        <taxon>Bacteria</taxon>
        <taxon>Bacillati</taxon>
        <taxon>Bacillota</taxon>
        <taxon>Clostridia</taxon>
        <taxon>Lachnospirales</taxon>
        <taxon>Lachnospiraceae</taxon>
        <taxon>Anaerostipes</taxon>
    </lineage>
</organism>
<dbReference type="EC" id="1.12.7.2" evidence="2"/>
<dbReference type="SUPFAM" id="SSF54862">
    <property type="entry name" value="4Fe-4S ferredoxins"/>
    <property type="match status" value="1"/>
</dbReference>
<dbReference type="InterPro" id="IPR050340">
    <property type="entry name" value="Cytosolic_Fe-S_CAF"/>
</dbReference>
<proteinExistence type="predicted"/>
<dbReference type="Pfam" id="PF02906">
    <property type="entry name" value="Fe_hyd_lg_C"/>
    <property type="match status" value="1"/>
</dbReference>
<dbReference type="Gene3D" id="3.40.950.10">
    <property type="entry name" value="Fe-only Hydrogenase (Larger Subunit), Chain L, domain 3"/>
    <property type="match status" value="1"/>
</dbReference>
<dbReference type="GO" id="GO:0008901">
    <property type="term" value="F:ferredoxin hydrogenase activity"/>
    <property type="evidence" value="ECO:0007669"/>
    <property type="project" value="UniProtKB-EC"/>
</dbReference>
<dbReference type="RefSeq" id="WP_006568603.1">
    <property type="nucleotide sequence ID" value="NZ_BAABZP010000001.1"/>
</dbReference>